<dbReference type="GO" id="GO:0005789">
    <property type="term" value="C:endoplasmic reticulum membrane"/>
    <property type="evidence" value="ECO:0007669"/>
    <property type="project" value="UniProtKB-SubCell"/>
</dbReference>
<comment type="subcellular location">
    <subcellularLocation>
        <location evidence="1">Endoplasmic reticulum membrane</location>
        <topology evidence="1">Single-pass membrane protein</topology>
    </subcellularLocation>
</comment>
<name>A0A388KZU7_CHABU</name>
<feature type="compositionally biased region" description="Polar residues" evidence="6">
    <location>
        <begin position="58"/>
        <end position="67"/>
    </location>
</feature>
<dbReference type="SMART" id="SM00271">
    <property type="entry name" value="DnaJ"/>
    <property type="match status" value="1"/>
</dbReference>
<evidence type="ECO:0000313" key="8">
    <source>
        <dbReference type="EMBL" id="GBG75538.1"/>
    </source>
</evidence>
<dbReference type="Gramene" id="GBG75538">
    <property type="protein sequence ID" value="GBG75538"/>
    <property type="gene ID" value="CBR_g20169"/>
</dbReference>
<dbReference type="STRING" id="69332.A0A388KZU7"/>
<dbReference type="GO" id="GO:0071218">
    <property type="term" value="P:cellular response to misfolded protein"/>
    <property type="evidence" value="ECO:0007669"/>
    <property type="project" value="TreeGrafter"/>
</dbReference>
<dbReference type="InterPro" id="IPR051100">
    <property type="entry name" value="DnaJ_subfamily_B/C"/>
</dbReference>
<dbReference type="InterPro" id="IPR001623">
    <property type="entry name" value="DnaJ_domain"/>
</dbReference>
<accession>A0A388KZU7</accession>
<evidence type="ECO:0000313" key="9">
    <source>
        <dbReference type="Proteomes" id="UP000265515"/>
    </source>
</evidence>
<dbReference type="PRINTS" id="PR00625">
    <property type="entry name" value="JDOMAIN"/>
</dbReference>
<dbReference type="PANTHER" id="PTHR43908:SF3">
    <property type="entry name" value="AT29763P-RELATED"/>
    <property type="match status" value="1"/>
</dbReference>
<dbReference type="PROSITE" id="PS50076">
    <property type="entry name" value="DNAJ_2"/>
    <property type="match status" value="1"/>
</dbReference>
<gene>
    <name evidence="8" type="ORF">CBR_g20169</name>
</gene>
<dbReference type="GO" id="GO:0030544">
    <property type="term" value="F:Hsp70 protein binding"/>
    <property type="evidence" value="ECO:0007669"/>
    <property type="project" value="TreeGrafter"/>
</dbReference>
<evidence type="ECO:0000256" key="3">
    <source>
        <dbReference type="ARBA" id="ARBA00022824"/>
    </source>
</evidence>
<evidence type="ECO:0000256" key="5">
    <source>
        <dbReference type="ARBA" id="ARBA00023136"/>
    </source>
</evidence>
<keyword evidence="4" id="KW-1133">Transmembrane helix</keyword>
<evidence type="ECO:0000259" key="7">
    <source>
        <dbReference type="PROSITE" id="PS50076"/>
    </source>
</evidence>
<sequence length="396" mass="44620">MRIGVAAYEAGDVEKAIRFLAKAQKLYPSREVADILLRIAKGEKNGVNGYERDDEQSRSQNSESAEPSSKYDGGQPGRPGAASASADTEPSPSSSNVRRRTVSSAGAAEGGSSNGSAGPATPEQIEAVRSICGSSNYYEMLGLEKEATDEDVKKAYRKLALKLHPDKNKAPGAEEAFKKVSKAFQCLSDADLRANYDRYGHEEGIQAIQRQRAASAARTELYDDFDPNEIFNAFFFGTGYPNLRVYRTFSNRHPQRVYTQHANYANHQEPAGGFSVIGLIQLLPVAMFLLLTIFSGSDPVFRLERKDPYLYERRTTKLDVPFYIKKNTFEQDYPLHSRQRKRLEDQVESQYRENVETRCFYEQVQQQQLYRSGHASKARSMKMAACDEYRRIQSVY</sequence>
<dbReference type="Gene3D" id="1.10.287.110">
    <property type="entry name" value="DnaJ domain"/>
    <property type="match status" value="1"/>
</dbReference>
<protein>
    <recommendedName>
        <fullName evidence="7">J domain-containing protein</fullName>
    </recommendedName>
</protein>
<dbReference type="PROSITE" id="PS00636">
    <property type="entry name" value="DNAJ_1"/>
    <property type="match status" value="1"/>
</dbReference>
<dbReference type="Pfam" id="PF00226">
    <property type="entry name" value="DnaJ"/>
    <property type="match status" value="1"/>
</dbReference>
<dbReference type="AlphaFoldDB" id="A0A388KZU7"/>
<feature type="compositionally biased region" description="Low complexity" evidence="6">
    <location>
        <begin position="90"/>
        <end position="107"/>
    </location>
</feature>
<reference evidence="8 9" key="1">
    <citation type="journal article" date="2018" name="Cell">
        <title>The Chara Genome: Secondary Complexity and Implications for Plant Terrestrialization.</title>
        <authorList>
            <person name="Nishiyama T."/>
            <person name="Sakayama H."/>
            <person name="Vries J.D."/>
            <person name="Buschmann H."/>
            <person name="Saint-Marcoux D."/>
            <person name="Ullrich K.K."/>
            <person name="Haas F.B."/>
            <person name="Vanderstraeten L."/>
            <person name="Becker D."/>
            <person name="Lang D."/>
            <person name="Vosolsobe S."/>
            <person name="Rombauts S."/>
            <person name="Wilhelmsson P.K.I."/>
            <person name="Janitza P."/>
            <person name="Kern R."/>
            <person name="Heyl A."/>
            <person name="Rumpler F."/>
            <person name="Villalobos L.I.A.C."/>
            <person name="Clay J.M."/>
            <person name="Skokan R."/>
            <person name="Toyoda A."/>
            <person name="Suzuki Y."/>
            <person name="Kagoshima H."/>
            <person name="Schijlen E."/>
            <person name="Tajeshwar N."/>
            <person name="Catarino B."/>
            <person name="Hetherington A.J."/>
            <person name="Saltykova A."/>
            <person name="Bonnot C."/>
            <person name="Breuninger H."/>
            <person name="Symeonidi A."/>
            <person name="Radhakrishnan G.V."/>
            <person name="Van Nieuwerburgh F."/>
            <person name="Deforce D."/>
            <person name="Chang C."/>
            <person name="Karol K.G."/>
            <person name="Hedrich R."/>
            <person name="Ulvskov P."/>
            <person name="Glockner G."/>
            <person name="Delwiche C.F."/>
            <person name="Petrasek J."/>
            <person name="Van de Peer Y."/>
            <person name="Friml J."/>
            <person name="Beilby M."/>
            <person name="Dolan L."/>
            <person name="Kohara Y."/>
            <person name="Sugano S."/>
            <person name="Fujiyama A."/>
            <person name="Delaux P.-M."/>
            <person name="Quint M."/>
            <person name="TheiBen G."/>
            <person name="Hagemann M."/>
            <person name="Harholt J."/>
            <person name="Dunand C."/>
            <person name="Zachgo S."/>
            <person name="Langdale J."/>
            <person name="Maumus F."/>
            <person name="Straeten D.V.D."/>
            <person name="Gould S.B."/>
            <person name="Rensing S.A."/>
        </authorList>
    </citation>
    <scope>NUCLEOTIDE SEQUENCE [LARGE SCALE GENOMIC DNA]</scope>
    <source>
        <strain evidence="8 9">S276</strain>
    </source>
</reference>
<dbReference type="CDD" id="cd06257">
    <property type="entry name" value="DnaJ"/>
    <property type="match status" value="1"/>
</dbReference>
<dbReference type="InterPro" id="IPR015399">
    <property type="entry name" value="DUF1977_DnaJ-like"/>
</dbReference>
<keyword evidence="3" id="KW-0256">Endoplasmic reticulum</keyword>
<dbReference type="InterPro" id="IPR018253">
    <property type="entry name" value="DnaJ_domain_CS"/>
</dbReference>
<organism evidence="8 9">
    <name type="scientific">Chara braunii</name>
    <name type="common">Braun's stonewort</name>
    <dbReference type="NCBI Taxonomy" id="69332"/>
    <lineage>
        <taxon>Eukaryota</taxon>
        <taxon>Viridiplantae</taxon>
        <taxon>Streptophyta</taxon>
        <taxon>Charophyceae</taxon>
        <taxon>Charales</taxon>
        <taxon>Characeae</taxon>
        <taxon>Chara</taxon>
    </lineage>
</organism>
<feature type="domain" description="J" evidence="7">
    <location>
        <begin position="136"/>
        <end position="200"/>
    </location>
</feature>
<feature type="region of interest" description="Disordered" evidence="6">
    <location>
        <begin position="43"/>
        <end position="122"/>
    </location>
</feature>
<evidence type="ECO:0000256" key="4">
    <source>
        <dbReference type="ARBA" id="ARBA00022989"/>
    </source>
</evidence>
<dbReference type="SUPFAM" id="SSF46565">
    <property type="entry name" value="Chaperone J-domain"/>
    <property type="match status" value="1"/>
</dbReference>
<proteinExistence type="predicted"/>
<keyword evidence="9" id="KW-1185">Reference proteome</keyword>
<evidence type="ECO:0000256" key="6">
    <source>
        <dbReference type="SAM" id="MobiDB-lite"/>
    </source>
</evidence>
<dbReference type="OrthoDB" id="10250354at2759"/>
<evidence type="ECO:0000256" key="1">
    <source>
        <dbReference type="ARBA" id="ARBA00004389"/>
    </source>
</evidence>
<evidence type="ECO:0000256" key="2">
    <source>
        <dbReference type="ARBA" id="ARBA00022692"/>
    </source>
</evidence>
<comment type="caution">
    <text evidence="8">The sequence shown here is derived from an EMBL/GenBank/DDBJ whole genome shotgun (WGS) entry which is preliminary data.</text>
</comment>
<dbReference type="Pfam" id="PF09320">
    <property type="entry name" value="DUF1977"/>
    <property type="match status" value="1"/>
</dbReference>
<dbReference type="InterPro" id="IPR036869">
    <property type="entry name" value="J_dom_sf"/>
</dbReference>
<dbReference type="Proteomes" id="UP000265515">
    <property type="component" value="Unassembled WGS sequence"/>
</dbReference>
<dbReference type="PANTHER" id="PTHR43908">
    <property type="entry name" value="AT29763P-RELATED"/>
    <property type="match status" value="1"/>
</dbReference>
<keyword evidence="2" id="KW-0812">Transmembrane</keyword>
<dbReference type="OMA" id="NKAPGAM"/>
<keyword evidence="5" id="KW-0472">Membrane</keyword>
<dbReference type="EMBL" id="BFEA01000226">
    <property type="protein sequence ID" value="GBG75538.1"/>
    <property type="molecule type" value="Genomic_DNA"/>
</dbReference>